<dbReference type="OrthoDB" id="4184092at2759"/>
<dbReference type="EMBL" id="GG749453">
    <property type="protein sequence ID" value="KMW68180.1"/>
    <property type="molecule type" value="Genomic_DNA"/>
</dbReference>
<dbReference type="Proteomes" id="UP000007802">
    <property type="component" value="Unassembled WGS sequence"/>
</dbReference>
<keyword evidence="1" id="KW-1133">Transmembrane helix</keyword>
<sequence>MKDINTFCLPEIIYNPTLVLSPHIFLLGMLFHIQLFKSLSIKTTEQLYSLSILNELNQQELSLQNDLLNKFIICMMVCEGDDV</sequence>
<reference evidence="2" key="1">
    <citation type="submission" date="2010-03" db="EMBL/GenBank/DDBJ databases">
        <title>Annotation of Blastomyces dermatitidis strain ATCC 18188.</title>
        <authorList>
            <consortium name="The Broad Institute Genome Sequencing Platform"/>
            <consortium name="Broad Institute Genome Sequencing Center for Infectious Disease."/>
            <person name="Cuomo C."/>
            <person name="Klein B."/>
            <person name="Sullivan T."/>
            <person name="Heitman J."/>
            <person name="Young S."/>
            <person name="Zeng Q."/>
            <person name="Gargeya S."/>
            <person name="Alvarado L."/>
            <person name="Berlin A.M."/>
            <person name="Chapman S.B."/>
            <person name="Chen Z."/>
            <person name="Freedman E."/>
            <person name="Gellesch M."/>
            <person name="Goldberg J."/>
            <person name="Griggs A."/>
            <person name="Gujja S."/>
            <person name="Heilman E."/>
            <person name="Heiman D."/>
            <person name="Howarth C."/>
            <person name="Mehta T."/>
            <person name="Neiman D."/>
            <person name="Pearson M."/>
            <person name="Roberts A."/>
            <person name="Saif S."/>
            <person name="Shea T."/>
            <person name="Shenoy N."/>
            <person name="Sisk P."/>
            <person name="Stolte C."/>
            <person name="Sykes S."/>
            <person name="White J."/>
            <person name="Yandava C."/>
            <person name="Haas B."/>
            <person name="Nusbaum C."/>
            <person name="Birren B."/>
        </authorList>
    </citation>
    <scope>NUCLEOTIDE SEQUENCE</scope>
    <source>
        <strain evidence="2">ATCC 18188</strain>
    </source>
</reference>
<protein>
    <submittedName>
        <fullName evidence="2">Uncharacterized protein</fullName>
    </submittedName>
</protein>
<dbReference type="Pfam" id="PF11917">
    <property type="entry name" value="DUF3435"/>
    <property type="match status" value="1"/>
</dbReference>
<dbReference type="InterPro" id="IPR021842">
    <property type="entry name" value="DUF3435"/>
</dbReference>
<keyword evidence="1" id="KW-0812">Transmembrane</keyword>
<name>A0A0J9ESM5_AJEDA</name>
<evidence type="ECO:0000313" key="2">
    <source>
        <dbReference type="EMBL" id="KMW68180.1"/>
    </source>
</evidence>
<organism evidence="2">
    <name type="scientific">Ajellomyces dermatitidis (strain ATCC 18188 / CBS 674.68)</name>
    <name type="common">Blastomyces dermatitidis</name>
    <dbReference type="NCBI Taxonomy" id="653446"/>
    <lineage>
        <taxon>Eukaryota</taxon>
        <taxon>Fungi</taxon>
        <taxon>Dikarya</taxon>
        <taxon>Ascomycota</taxon>
        <taxon>Pezizomycotina</taxon>
        <taxon>Eurotiomycetes</taxon>
        <taxon>Eurotiomycetidae</taxon>
        <taxon>Onygenales</taxon>
        <taxon>Ajellomycetaceae</taxon>
        <taxon>Blastomyces</taxon>
    </lineage>
</organism>
<accession>A0A0J9ESM5</accession>
<feature type="transmembrane region" description="Helical" evidence="1">
    <location>
        <begin position="12"/>
        <end position="33"/>
    </location>
</feature>
<evidence type="ECO:0000256" key="1">
    <source>
        <dbReference type="SAM" id="Phobius"/>
    </source>
</evidence>
<proteinExistence type="predicted"/>
<dbReference type="AlphaFoldDB" id="A0A0J9ESM5"/>
<keyword evidence="1" id="KW-0472">Membrane</keyword>
<gene>
    <name evidence="2" type="ORF">BDDG_12625</name>
</gene>